<dbReference type="InterPro" id="IPR000048">
    <property type="entry name" value="IQ_motif_EF-hand-BS"/>
</dbReference>
<dbReference type="Pfam" id="PF00063">
    <property type="entry name" value="Myosin_head"/>
    <property type="match status" value="1"/>
</dbReference>
<gene>
    <name evidence="20" type="ORF">AFUS01_LOCUS44136</name>
</gene>
<evidence type="ECO:0000256" key="9">
    <source>
        <dbReference type="ARBA" id="ARBA00022777"/>
    </source>
</evidence>
<evidence type="ECO:0000256" key="17">
    <source>
        <dbReference type="PROSITE-ProRule" id="PRU00782"/>
    </source>
</evidence>
<evidence type="ECO:0000259" key="19">
    <source>
        <dbReference type="PROSITE" id="PS51456"/>
    </source>
</evidence>
<dbReference type="GO" id="GO:0000146">
    <property type="term" value="F:microfilament motor activity"/>
    <property type="evidence" value="ECO:0007669"/>
    <property type="project" value="TreeGrafter"/>
</dbReference>
<feature type="compositionally biased region" description="Basic and acidic residues" evidence="18">
    <location>
        <begin position="458"/>
        <end position="467"/>
    </location>
</feature>
<protein>
    <recommendedName>
        <fullName evidence="3">non-specific serine/threonine protein kinase</fullName>
        <ecNumber evidence="3">2.7.11.1</ecNumber>
    </recommendedName>
</protein>
<dbReference type="FunFam" id="3.40.850.10:FF:000008">
    <property type="entry name" value="Putative unconventional myosin-IXa"/>
    <property type="match status" value="1"/>
</dbReference>
<evidence type="ECO:0000256" key="7">
    <source>
        <dbReference type="ARBA" id="ARBA00022737"/>
    </source>
</evidence>
<evidence type="ECO:0000256" key="18">
    <source>
        <dbReference type="SAM" id="MobiDB-lite"/>
    </source>
</evidence>
<evidence type="ECO:0000256" key="16">
    <source>
        <dbReference type="ARBA" id="ARBA00048679"/>
    </source>
</evidence>
<evidence type="ECO:0000256" key="3">
    <source>
        <dbReference type="ARBA" id="ARBA00012513"/>
    </source>
</evidence>
<dbReference type="SMART" id="SM00015">
    <property type="entry name" value="IQ"/>
    <property type="match status" value="3"/>
</dbReference>
<dbReference type="GO" id="GO:0004674">
    <property type="term" value="F:protein serine/threonine kinase activity"/>
    <property type="evidence" value="ECO:0007669"/>
    <property type="project" value="UniProtKB-KW"/>
</dbReference>
<keyword evidence="17" id="KW-0009">Actin-binding</keyword>
<dbReference type="GO" id="GO:0042995">
    <property type="term" value="C:cell projection"/>
    <property type="evidence" value="ECO:0007669"/>
    <property type="project" value="UniProtKB-SubCell"/>
</dbReference>
<evidence type="ECO:0000256" key="4">
    <source>
        <dbReference type="ARBA" id="ARBA00022490"/>
    </source>
</evidence>
<keyword evidence="21" id="KW-1185">Reference proteome</keyword>
<dbReference type="EC" id="2.7.11.1" evidence="3"/>
<dbReference type="Proteomes" id="UP000708208">
    <property type="component" value="Unassembled WGS sequence"/>
</dbReference>
<keyword evidence="5" id="KW-0723">Serine/threonine-protein kinase</keyword>
<dbReference type="PROSITE" id="PS51456">
    <property type="entry name" value="MYOSIN_MOTOR"/>
    <property type="match status" value="1"/>
</dbReference>
<feature type="non-terminal residue" evidence="20">
    <location>
        <position position="1"/>
    </location>
</feature>
<keyword evidence="12" id="KW-0505">Motor protein</keyword>
<feature type="region of interest" description="Actin-binding" evidence="17">
    <location>
        <begin position="29"/>
        <end position="51"/>
    </location>
</feature>
<evidence type="ECO:0000313" key="20">
    <source>
        <dbReference type="EMBL" id="CAG7834655.1"/>
    </source>
</evidence>
<dbReference type="GO" id="GO:0003779">
    <property type="term" value="F:actin binding"/>
    <property type="evidence" value="ECO:0007669"/>
    <property type="project" value="UniProtKB-KW"/>
</dbReference>
<evidence type="ECO:0000313" key="21">
    <source>
        <dbReference type="Proteomes" id="UP000708208"/>
    </source>
</evidence>
<dbReference type="GO" id="GO:0016459">
    <property type="term" value="C:myosin complex"/>
    <property type="evidence" value="ECO:0007669"/>
    <property type="project" value="UniProtKB-KW"/>
</dbReference>
<comment type="caution">
    <text evidence="20">The sequence shown here is derived from an EMBL/GenBank/DDBJ whole genome shotgun (WGS) entry which is preliminary data.</text>
</comment>
<keyword evidence="10" id="KW-0067">ATP-binding</keyword>
<comment type="similarity">
    <text evidence="17">Belongs to the TRAFAC class myosin-kinesin ATPase superfamily. Myosin family.</text>
</comment>
<evidence type="ECO:0000256" key="12">
    <source>
        <dbReference type="ARBA" id="ARBA00023175"/>
    </source>
</evidence>
<feature type="region of interest" description="Disordered" evidence="18">
    <location>
        <begin position="451"/>
        <end position="505"/>
    </location>
</feature>
<dbReference type="PANTHER" id="PTHR46256:SF3">
    <property type="entry name" value="MYOSIN MOTOR DOMAIN-CONTAINING PROTEIN"/>
    <property type="match status" value="1"/>
</dbReference>
<dbReference type="EMBL" id="CAJVCH010570318">
    <property type="protein sequence ID" value="CAG7834655.1"/>
    <property type="molecule type" value="Genomic_DNA"/>
</dbReference>
<dbReference type="Pfam" id="PF00612">
    <property type="entry name" value="IQ"/>
    <property type="match status" value="1"/>
</dbReference>
<dbReference type="GO" id="GO:0030832">
    <property type="term" value="P:regulation of actin filament length"/>
    <property type="evidence" value="ECO:0007669"/>
    <property type="project" value="TreeGrafter"/>
</dbReference>
<evidence type="ECO:0000256" key="6">
    <source>
        <dbReference type="ARBA" id="ARBA00022679"/>
    </source>
</evidence>
<keyword evidence="7" id="KW-0677">Repeat</keyword>
<evidence type="ECO:0000256" key="8">
    <source>
        <dbReference type="ARBA" id="ARBA00022741"/>
    </source>
</evidence>
<dbReference type="PANTHER" id="PTHR46256">
    <property type="entry name" value="AGAP011099-PA"/>
    <property type="match status" value="1"/>
</dbReference>
<keyword evidence="6" id="KW-0808">Transferase</keyword>
<accession>A0A8J2LJH3</accession>
<evidence type="ECO:0000256" key="2">
    <source>
        <dbReference type="ARBA" id="ARBA00004316"/>
    </source>
</evidence>
<keyword evidence="13" id="KW-0206">Cytoskeleton</keyword>
<evidence type="ECO:0000256" key="1">
    <source>
        <dbReference type="ARBA" id="ARBA00004245"/>
    </source>
</evidence>
<dbReference type="InterPro" id="IPR052409">
    <property type="entry name" value="Myosin-III_kinase_activity"/>
</dbReference>
<comment type="subcellular location">
    <subcellularLocation>
        <location evidence="2">Cell projection</location>
    </subcellularLocation>
    <subcellularLocation>
        <location evidence="1">Cytoplasm</location>
        <location evidence="1">Cytoskeleton</location>
    </subcellularLocation>
</comment>
<dbReference type="InterPro" id="IPR001609">
    <property type="entry name" value="Myosin_head_motor_dom-like"/>
</dbReference>
<organism evidence="20 21">
    <name type="scientific">Allacma fusca</name>
    <dbReference type="NCBI Taxonomy" id="39272"/>
    <lineage>
        <taxon>Eukaryota</taxon>
        <taxon>Metazoa</taxon>
        <taxon>Ecdysozoa</taxon>
        <taxon>Arthropoda</taxon>
        <taxon>Hexapoda</taxon>
        <taxon>Collembola</taxon>
        <taxon>Symphypleona</taxon>
        <taxon>Sminthuridae</taxon>
        <taxon>Allacma</taxon>
    </lineage>
</organism>
<evidence type="ECO:0000256" key="15">
    <source>
        <dbReference type="ARBA" id="ARBA00047899"/>
    </source>
</evidence>
<comment type="catalytic activity">
    <reaction evidence="15">
        <text>L-threonyl-[protein] + ATP = O-phospho-L-threonyl-[protein] + ADP + H(+)</text>
        <dbReference type="Rhea" id="RHEA:46608"/>
        <dbReference type="Rhea" id="RHEA-COMP:11060"/>
        <dbReference type="Rhea" id="RHEA-COMP:11605"/>
        <dbReference type="ChEBI" id="CHEBI:15378"/>
        <dbReference type="ChEBI" id="CHEBI:30013"/>
        <dbReference type="ChEBI" id="CHEBI:30616"/>
        <dbReference type="ChEBI" id="CHEBI:61977"/>
        <dbReference type="ChEBI" id="CHEBI:456216"/>
        <dbReference type="EC" id="2.7.11.1"/>
    </reaction>
</comment>
<evidence type="ECO:0000256" key="5">
    <source>
        <dbReference type="ARBA" id="ARBA00022527"/>
    </source>
</evidence>
<evidence type="ECO:0000256" key="10">
    <source>
        <dbReference type="ARBA" id="ARBA00022840"/>
    </source>
</evidence>
<dbReference type="GO" id="GO:0005524">
    <property type="term" value="F:ATP binding"/>
    <property type="evidence" value="ECO:0007669"/>
    <property type="project" value="UniProtKB-KW"/>
</dbReference>
<comment type="caution">
    <text evidence="17">Lacks conserved residue(s) required for the propagation of feature annotation.</text>
</comment>
<evidence type="ECO:0000256" key="14">
    <source>
        <dbReference type="ARBA" id="ARBA00023273"/>
    </source>
</evidence>
<proteinExistence type="inferred from homology"/>
<evidence type="ECO:0000256" key="11">
    <source>
        <dbReference type="ARBA" id="ARBA00023123"/>
    </source>
</evidence>
<name>A0A8J2LJH3_9HEXA</name>
<keyword evidence="8" id="KW-0547">Nucleotide-binding</keyword>
<comment type="catalytic activity">
    <reaction evidence="16">
        <text>L-seryl-[protein] + ATP = O-phospho-L-seryl-[protein] + ADP + H(+)</text>
        <dbReference type="Rhea" id="RHEA:17989"/>
        <dbReference type="Rhea" id="RHEA-COMP:9863"/>
        <dbReference type="Rhea" id="RHEA-COMP:11604"/>
        <dbReference type="ChEBI" id="CHEBI:15378"/>
        <dbReference type="ChEBI" id="CHEBI:29999"/>
        <dbReference type="ChEBI" id="CHEBI:30616"/>
        <dbReference type="ChEBI" id="CHEBI:83421"/>
        <dbReference type="ChEBI" id="CHEBI:456216"/>
        <dbReference type="EC" id="2.7.11.1"/>
    </reaction>
</comment>
<evidence type="ECO:0000256" key="13">
    <source>
        <dbReference type="ARBA" id="ARBA00023212"/>
    </source>
</evidence>
<dbReference type="OrthoDB" id="8182952at2759"/>
<keyword evidence="11 17" id="KW-0518">Myosin</keyword>
<keyword evidence="14" id="KW-0966">Cell projection</keyword>
<keyword evidence="4" id="KW-0963">Cytoplasm</keyword>
<sequence length="505" mass="57778">LWYKQEDQLGLVSQTKSHQTATANFYYSLAELIGKLLCGEPHFVRCIKPNDRCIPQSFDTTKVLQQLRYSGVLETVRIRQKGFSHRFTFAEFLKSYCFLAFNFDERVVADRESCRLLLLRLKLDGWALGRTKVFLRYYHVEYLAKLCEQQVRQIIFIQSCIRRWLARIRLRRGMWHVAHQILSCQKAAKAWMTRKNEADNRLSVISTNLGGSKSKSSWLRARIMGVDVIDIRDIKPDQTDEEKAAILIQSHIRGFLVRKKWGPILEERIKRIVLDISNPEEAATALSKAGINTEDAAQIIQRFYRKWKINKDLENESEPPVSHEWDAPFRIVENHLKDLRAGVKRRQKVDMAAHRREMIMAGLASQDWENQEREKAVAGRWQNVINSAGGDPSGKVVVGKQIGKLGKQRLTEALEQKIRSLRNQESNKPEPVVAKVGGPRPKFSLAEILQHSVDSTAESEKSAKESADAEAADPGAIDFRKNLRKAPTRPTDSLKRGWTSGEAPD</sequence>
<dbReference type="AlphaFoldDB" id="A0A8J2LJH3"/>
<feature type="domain" description="Myosin motor" evidence="19">
    <location>
        <begin position="1"/>
        <end position="151"/>
    </location>
</feature>
<keyword evidence="9" id="KW-0418">Kinase</keyword>
<dbReference type="PROSITE" id="PS50096">
    <property type="entry name" value="IQ"/>
    <property type="match status" value="1"/>
</dbReference>
<reference evidence="20" key="1">
    <citation type="submission" date="2021-06" db="EMBL/GenBank/DDBJ databases">
        <authorList>
            <person name="Hodson N. C."/>
            <person name="Mongue J. A."/>
            <person name="Jaron S. K."/>
        </authorList>
    </citation>
    <scope>NUCLEOTIDE SEQUENCE</scope>
</reference>